<dbReference type="PRINTS" id="PR00385">
    <property type="entry name" value="P450"/>
</dbReference>
<accession>A0A5A7P860</accession>
<feature type="binding site" description="axial binding residue" evidence="12">
    <location>
        <position position="440"/>
    </location>
    <ligand>
        <name>heme</name>
        <dbReference type="ChEBI" id="CHEBI:30413"/>
    </ligand>
    <ligandPart>
        <name>Fe</name>
        <dbReference type="ChEBI" id="CHEBI:18248"/>
    </ligandPart>
</feature>
<comment type="caution">
    <text evidence="14">The sequence shown here is derived from an EMBL/GenBank/DDBJ whole genome shotgun (WGS) entry which is preliminary data.</text>
</comment>
<dbReference type="FunFam" id="1.10.630.10:FF:000011">
    <property type="entry name" value="Cytochrome P450 83B1"/>
    <property type="match status" value="1"/>
</dbReference>
<dbReference type="CDD" id="cd11072">
    <property type="entry name" value="CYP71-like"/>
    <property type="match status" value="2"/>
</dbReference>
<dbReference type="AlphaFoldDB" id="A0A5A7P860"/>
<evidence type="ECO:0000256" key="10">
    <source>
        <dbReference type="ARBA" id="ARBA00023033"/>
    </source>
</evidence>
<evidence type="ECO:0000256" key="1">
    <source>
        <dbReference type="ARBA" id="ARBA00001971"/>
    </source>
</evidence>
<keyword evidence="5" id="KW-0812">Transmembrane</keyword>
<keyword evidence="7" id="KW-1133">Transmembrane helix</keyword>
<gene>
    <name evidence="14" type="ORF">STAS_04839</name>
</gene>
<evidence type="ECO:0000256" key="7">
    <source>
        <dbReference type="ARBA" id="ARBA00022989"/>
    </source>
</evidence>
<evidence type="ECO:0000256" key="4">
    <source>
        <dbReference type="ARBA" id="ARBA00022617"/>
    </source>
</evidence>
<dbReference type="SUPFAM" id="SSF48264">
    <property type="entry name" value="Cytochrome P450"/>
    <property type="match status" value="2"/>
</dbReference>
<evidence type="ECO:0000313" key="14">
    <source>
        <dbReference type="EMBL" id="GER29015.1"/>
    </source>
</evidence>
<sequence>MILLIFLSTLFPLLLLYLLHANRGPTTKLVPPGPPGLPLIGNMHQLAAAKNPHVYLWRLSKKYGPIMRLNVGPKPLIVISSAKLAEQVMKTQDQAFCGRPNSLGWQRLSYNCSDIAFSSYNNYWREVRKITTVHLFSSKKTQSFRHVREDEISRLISEISGFAANNRVLNMSETAVAVGTTLTCRIAFGKWYSGLGPEMRRFDGLLKRAQALMAGFFVSDYYPRFGWVDRLCGSIGRLERTFEDLDSFYQELIDEHLDPNKPDTMAGDILDTLIQLKQNGSTSVDLSWDNIKALLMNIFIAATDTSSASIIWTMTALMKAPQVMRRVQTEIRNSIEKKDIVDEDDLPKLSYLKAVINEAFRLYPPVPLLVPRETLEKCTLEGYEIQPKSIVYVNAWAVARDPECWENPNEFLPERFLNSNIDIKGQDFGVVPFGSGRRSCPAIFMGLANVELTLANMLHSFDWELPQGIQAKDIDTDSLPGLTPTNNPVPPGPPGLPLIGNMHQLAAARTPHIYLWRLSKIYGPILRMNLGPKPLIVVSSAKLAEKVMKAQDQAFCSRPNSLGRQRLSYNCSDIAFSPYNNYWREVRKITTVHLFNINKALSFRPVREDEISRAVIEISGFAARNEVLNMSEMVMALGATLTCRIAFGKRYGGDGNDMRRFDELMKRIQGLLAGFFVSDYFPRFGWVDWLCGSVGRLEKTFEDMDSFYQELIDEHLDPNKPETMAGDILDTLIKLKQNKSTSVDLSWDNIKALLMETHLLQYLIKSLACFGILLKSYMTSEDIFVAATSTSSASIIWTMTALIKEPQLMRRVQTEIRNSIGKKAMVDEDDLPKLFYLKAVINESFRLYPPAPLLLPRETIEKCTLEGYEIQPKSIVYVNAWAVARDPERWENPDGFLPERFLNSNIDIKGQDFGVVPFGSGRRSCPGIFMGLANVELTLANMLHSFDWELPQGIQPEDVDTEPLLGLAVHKKNPLLLVPKRYIVN</sequence>
<evidence type="ECO:0000256" key="5">
    <source>
        <dbReference type="ARBA" id="ARBA00022692"/>
    </source>
</evidence>
<dbReference type="GO" id="GO:0005506">
    <property type="term" value="F:iron ion binding"/>
    <property type="evidence" value="ECO:0007669"/>
    <property type="project" value="InterPro"/>
</dbReference>
<evidence type="ECO:0000313" key="15">
    <source>
        <dbReference type="Proteomes" id="UP000325081"/>
    </source>
</evidence>
<dbReference type="PANTHER" id="PTHR47955">
    <property type="entry name" value="CYTOCHROME P450 FAMILY 71 PROTEIN"/>
    <property type="match status" value="1"/>
</dbReference>
<keyword evidence="8" id="KW-0560">Oxidoreductase</keyword>
<name>A0A5A7P860_STRAF</name>
<reference evidence="15" key="1">
    <citation type="journal article" date="2019" name="Curr. Biol.">
        <title>Genome Sequence of Striga asiatica Provides Insight into the Evolution of Plant Parasitism.</title>
        <authorList>
            <person name="Yoshida S."/>
            <person name="Kim S."/>
            <person name="Wafula E.K."/>
            <person name="Tanskanen J."/>
            <person name="Kim Y.M."/>
            <person name="Honaas L."/>
            <person name="Yang Z."/>
            <person name="Spallek T."/>
            <person name="Conn C.E."/>
            <person name="Ichihashi Y."/>
            <person name="Cheong K."/>
            <person name="Cui S."/>
            <person name="Der J.P."/>
            <person name="Gundlach H."/>
            <person name="Jiao Y."/>
            <person name="Hori C."/>
            <person name="Ishida J.K."/>
            <person name="Kasahara H."/>
            <person name="Kiba T."/>
            <person name="Kim M.S."/>
            <person name="Koo N."/>
            <person name="Laohavisit A."/>
            <person name="Lee Y.H."/>
            <person name="Lumba S."/>
            <person name="McCourt P."/>
            <person name="Mortimer J.C."/>
            <person name="Mutuku J.M."/>
            <person name="Nomura T."/>
            <person name="Sasaki-Sekimoto Y."/>
            <person name="Seto Y."/>
            <person name="Wang Y."/>
            <person name="Wakatake T."/>
            <person name="Sakakibara H."/>
            <person name="Demura T."/>
            <person name="Yamaguchi S."/>
            <person name="Yoneyama K."/>
            <person name="Manabe R.I."/>
            <person name="Nelson D.C."/>
            <person name="Schulman A.H."/>
            <person name="Timko M.P."/>
            <person name="dePamphilis C.W."/>
            <person name="Choi D."/>
            <person name="Shirasu K."/>
        </authorList>
    </citation>
    <scope>NUCLEOTIDE SEQUENCE [LARGE SCALE GENOMIC DNA]</scope>
    <source>
        <strain evidence="15">cv. UVA1</strain>
    </source>
</reference>
<organism evidence="14 15">
    <name type="scientific">Striga asiatica</name>
    <name type="common">Asiatic witchweed</name>
    <name type="synonym">Buchnera asiatica</name>
    <dbReference type="NCBI Taxonomy" id="4170"/>
    <lineage>
        <taxon>Eukaryota</taxon>
        <taxon>Viridiplantae</taxon>
        <taxon>Streptophyta</taxon>
        <taxon>Embryophyta</taxon>
        <taxon>Tracheophyta</taxon>
        <taxon>Spermatophyta</taxon>
        <taxon>Magnoliopsida</taxon>
        <taxon>eudicotyledons</taxon>
        <taxon>Gunneridae</taxon>
        <taxon>Pentapetalae</taxon>
        <taxon>asterids</taxon>
        <taxon>lamiids</taxon>
        <taxon>Lamiales</taxon>
        <taxon>Orobanchaceae</taxon>
        <taxon>Buchnereae</taxon>
        <taxon>Striga</taxon>
    </lineage>
</organism>
<keyword evidence="4 12" id="KW-0349">Heme</keyword>
<dbReference type="InterPro" id="IPR036396">
    <property type="entry name" value="Cyt_P450_sf"/>
</dbReference>
<evidence type="ECO:0000256" key="6">
    <source>
        <dbReference type="ARBA" id="ARBA00022723"/>
    </source>
</evidence>
<dbReference type="InterPro" id="IPR001128">
    <property type="entry name" value="Cyt_P450"/>
</dbReference>
<dbReference type="Proteomes" id="UP000325081">
    <property type="component" value="Unassembled WGS sequence"/>
</dbReference>
<dbReference type="GO" id="GO:0020037">
    <property type="term" value="F:heme binding"/>
    <property type="evidence" value="ECO:0007669"/>
    <property type="project" value="InterPro"/>
</dbReference>
<evidence type="ECO:0000256" key="12">
    <source>
        <dbReference type="PIRSR" id="PIRSR602401-1"/>
    </source>
</evidence>
<evidence type="ECO:0000256" key="2">
    <source>
        <dbReference type="ARBA" id="ARBA00004167"/>
    </source>
</evidence>
<dbReference type="FunFam" id="1.10.630.10:FF:000043">
    <property type="entry name" value="Cytochrome P450 99A2"/>
    <property type="match status" value="1"/>
</dbReference>
<comment type="subcellular location">
    <subcellularLocation>
        <location evidence="2">Membrane</location>
        <topology evidence="2">Single-pass membrane protein</topology>
    </subcellularLocation>
</comment>
<keyword evidence="13" id="KW-0732">Signal</keyword>
<evidence type="ECO:0000256" key="8">
    <source>
        <dbReference type="ARBA" id="ARBA00023002"/>
    </source>
</evidence>
<feature type="chain" id="PRO_5023111398" evidence="13">
    <location>
        <begin position="22"/>
        <end position="985"/>
    </location>
</feature>
<proteinExistence type="inferred from homology"/>
<dbReference type="EMBL" id="BKCP01003335">
    <property type="protein sequence ID" value="GER29015.1"/>
    <property type="molecule type" value="Genomic_DNA"/>
</dbReference>
<dbReference type="PRINTS" id="PR00463">
    <property type="entry name" value="EP450I"/>
</dbReference>
<keyword evidence="9 12" id="KW-0408">Iron</keyword>
<dbReference type="GO" id="GO:0004497">
    <property type="term" value="F:monooxygenase activity"/>
    <property type="evidence" value="ECO:0007669"/>
    <property type="project" value="UniProtKB-KW"/>
</dbReference>
<keyword evidence="11" id="KW-0472">Membrane</keyword>
<dbReference type="PANTHER" id="PTHR47955:SF22">
    <property type="entry name" value="CYTOCHROME P450 83B1-LIKE"/>
    <property type="match status" value="1"/>
</dbReference>
<keyword evidence="15" id="KW-1185">Reference proteome</keyword>
<keyword evidence="10" id="KW-0503">Monooxygenase</keyword>
<feature type="signal peptide" evidence="13">
    <location>
        <begin position="1"/>
        <end position="21"/>
    </location>
</feature>
<comment type="cofactor">
    <cofactor evidence="1 12">
        <name>heme</name>
        <dbReference type="ChEBI" id="CHEBI:30413"/>
    </cofactor>
</comment>
<dbReference type="Pfam" id="PF00067">
    <property type="entry name" value="p450"/>
    <property type="match status" value="3"/>
</dbReference>
<evidence type="ECO:0000256" key="9">
    <source>
        <dbReference type="ARBA" id="ARBA00023004"/>
    </source>
</evidence>
<dbReference type="GO" id="GO:0016020">
    <property type="term" value="C:membrane"/>
    <property type="evidence" value="ECO:0007669"/>
    <property type="project" value="UniProtKB-SubCell"/>
</dbReference>
<evidence type="ECO:0000256" key="13">
    <source>
        <dbReference type="SAM" id="SignalP"/>
    </source>
</evidence>
<dbReference type="OrthoDB" id="1470350at2759"/>
<dbReference type="Gene3D" id="1.10.630.10">
    <property type="entry name" value="Cytochrome P450"/>
    <property type="match status" value="2"/>
</dbReference>
<keyword evidence="6 12" id="KW-0479">Metal-binding</keyword>
<evidence type="ECO:0000256" key="3">
    <source>
        <dbReference type="ARBA" id="ARBA00010617"/>
    </source>
</evidence>
<dbReference type="PROSITE" id="PS00086">
    <property type="entry name" value="CYTOCHROME_P450"/>
    <property type="match status" value="2"/>
</dbReference>
<dbReference type="GO" id="GO:0016705">
    <property type="term" value="F:oxidoreductase activity, acting on paired donors, with incorporation or reduction of molecular oxygen"/>
    <property type="evidence" value="ECO:0007669"/>
    <property type="project" value="InterPro"/>
</dbReference>
<comment type="similarity">
    <text evidence="3">Belongs to the cytochrome P450 family.</text>
</comment>
<protein>
    <submittedName>
        <fullName evidence="14">Cytochrome P450</fullName>
    </submittedName>
</protein>
<dbReference type="InterPro" id="IPR017972">
    <property type="entry name" value="Cyt_P450_CS"/>
</dbReference>
<dbReference type="InterPro" id="IPR002401">
    <property type="entry name" value="Cyt_P450_E_grp-I"/>
</dbReference>
<evidence type="ECO:0000256" key="11">
    <source>
        <dbReference type="ARBA" id="ARBA00023136"/>
    </source>
</evidence>